<feature type="transmembrane region" description="Helical" evidence="1">
    <location>
        <begin position="360"/>
        <end position="379"/>
    </location>
</feature>
<feature type="transmembrane region" description="Helical" evidence="1">
    <location>
        <begin position="301"/>
        <end position="321"/>
    </location>
</feature>
<comment type="caution">
    <text evidence="2">The sequence shown here is derived from an EMBL/GenBank/DDBJ whole genome shotgun (WGS) entry which is preliminary data.</text>
</comment>
<dbReference type="OrthoDB" id="1082056at2"/>
<evidence type="ECO:0000256" key="1">
    <source>
        <dbReference type="SAM" id="Phobius"/>
    </source>
</evidence>
<feature type="transmembrane region" description="Helical" evidence="1">
    <location>
        <begin position="93"/>
        <end position="114"/>
    </location>
</feature>
<keyword evidence="1" id="KW-0472">Membrane</keyword>
<feature type="transmembrane region" description="Helical" evidence="1">
    <location>
        <begin position="276"/>
        <end position="294"/>
    </location>
</feature>
<feature type="transmembrane region" description="Helical" evidence="1">
    <location>
        <begin position="23"/>
        <end position="40"/>
    </location>
</feature>
<evidence type="ECO:0000313" key="3">
    <source>
        <dbReference type="Proteomes" id="UP000321750"/>
    </source>
</evidence>
<evidence type="ECO:0000313" key="2">
    <source>
        <dbReference type="EMBL" id="GEP09387.1"/>
    </source>
</evidence>
<proteinExistence type="predicted"/>
<reference evidence="2 3" key="1">
    <citation type="submission" date="2019-07" db="EMBL/GenBank/DDBJ databases">
        <title>Whole genome shotgun sequence of Methylobacterium gnaphalii NBRC 107716.</title>
        <authorList>
            <person name="Hosoyama A."/>
            <person name="Uohara A."/>
            <person name="Ohji S."/>
            <person name="Ichikawa N."/>
        </authorList>
    </citation>
    <scope>NUCLEOTIDE SEQUENCE [LARGE SCALE GENOMIC DNA]</scope>
    <source>
        <strain evidence="2 3">NBRC 107716</strain>
    </source>
</reference>
<accession>A0A512JHE9</accession>
<keyword evidence="3" id="KW-1185">Reference proteome</keyword>
<evidence type="ECO:0008006" key="4">
    <source>
        <dbReference type="Google" id="ProtNLM"/>
    </source>
</evidence>
<feature type="transmembrane region" description="Helical" evidence="1">
    <location>
        <begin position="409"/>
        <end position="427"/>
    </location>
</feature>
<feature type="transmembrane region" description="Helical" evidence="1">
    <location>
        <begin position="238"/>
        <end position="256"/>
    </location>
</feature>
<dbReference type="EMBL" id="BJZV01000005">
    <property type="protein sequence ID" value="GEP09387.1"/>
    <property type="molecule type" value="Genomic_DNA"/>
</dbReference>
<name>A0A512JHE9_9HYPH</name>
<organism evidence="2 3">
    <name type="scientific">Methylobacterium gnaphalii</name>
    <dbReference type="NCBI Taxonomy" id="1010610"/>
    <lineage>
        <taxon>Bacteria</taxon>
        <taxon>Pseudomonadati</taxon>
        <taxon>Pseudomonadota</taxon>
        <taxon>Alphaproteobacteria</taxon>
        <taxon>Hyphomicrobiales</taxon>
        <taxon>Methylobacteriaceae</taxon>
        <taxon>Methylobacterium</taxon>
    </lineage>
</organism>
<dbReference type="RefSeq" id="WP_147045710.1">
    <property type="nucleotide sequence ID" value="NZ_BJZV01000005.1"/>
</dbReference>
<sequence>MMAPNSSLTAARQTSPSLLDSPILPWLLAAFGLFSVYATGDLTTSLRALHFSDSDDAMRFVQVRDLVAGQGWFDMIQHRFLPPTGVLSHWSRLLDAPLAAAIAILTPLLGAPLAERATTVVWPVVLFLVYLLMLFRGMRGLFGPRTALLGVFAATQTAGLVMQFSPTRIDHHNVQIILIFGVGVCLVQAERTWRTGAIAGVLAAGSLAIGLEALPLVAIAGLIAVVDWWHKGQPAMPAFRGFGLGLAGASVALFAIQTSPRLWGGSYCDALSPPWLWLTGIGAVTTLAAAVIAPTRALARFGLAANVGLAGVAGFAVLFPACLRGPFTGMPEAVRLHWLDQVREMQPIGTIIWATPAEGLGVAATLFVAVIAAAALAVYDRAHRRIFVVTGLFLAVGAVQTCFQMRGLYVASAFVPIIAGVCLDRALPVSNAPRIGKAAKVALVLAALALNAHIWLAGGRAGEQILQKASTPKDVQTQADSCLEPAAIRPLEGLQPGVVLAAIDLGPFLLAYTHHSIAAAPYHRAFAGLIAGLAVTDGSEDELRRQAEATHARYLVVCPDKEEKAFSARLARGEVTADWLDPILLNGTALKAWRIR</sequence>
<gene>
    <name evidence="2" type="ORF">MGN01_12320</name>
</gene>
<feature type="transmembrane region" description="Helical" evidence="1">
    <location>
        <begin position="201"/>
        <end position="226"/>
    </location>
</feature>
<feature type="transmembrane region" description="Helical" evidence="1">
    <location>
        <begin position="439"/>
        <end position="458"/>
    </location>
</feature>
<feature type="transmembrane region" description="Helical" evidence="1">
    <location>
        <begin position="120"/>
        <end position="138"/>
    </location>
</feature>
<dbReference type="AlphaFoldDB" id="A0A512JHE9"/>
<protein>
    <recommendedName>
        <fullName evidence="4">Glycosyltransferase RgtA/B/C/D-like domain-containing protein</fullName>
    </recommendedName>
</protein>
<keyword evidence="1" id="KW-1133">Transmembrane helix</keyword>
<keyword evidence="1" id="KW-0812">Transmembrane</keyword>
<feature type="transmembrane region" description="Helical" evidence="1">
    <location>
        <begin position="386"/>
        <end position="403"/>
    </location>
</feature>
<dbReference type="Proteomes" id="UP000321750">
    <property type="component" value="Unassembled WGS sequence"/>
</dbReference>